<name>A0A8J3EEN0_9RHOB</name>
<evidence type="ECO:0000256" key="7">
    <source>
        <dbReference type="ARBA" id="ARBA00039058"/>
    </source>
</evidence>
<dbReference type="InterPro" id="IPR052351">
    <property type="entry name" value="Ornithine_N-alpha-AT"/>
</dbReference>
<dbReference type="AlphaFoldDB" id="A0A8J3EEN0"/>
<dbReference type="Gene3D" id="3.40.630.30">
    <property type="match status" value="1"/>
</dbReference>
<dbReference type="InterPro" id="IPR016181">
    <property type="entry name" value="Acyl_CoA_acyltransferase"/>
</dbReference>
<keyword evidence="3" id="KW-0808">Transferase</keyword>
<keyword evidence="2" id="KW-0444">Lipid biosynthesis</keyword>
<proteinExistence type="inferred from homology"/>
<evidence type="ECO:0000256" key="4">
    <source>
        <dbReference type="ARBA" id="ARBA00023098"/>
    </source>
</evidence>
<comment type="function">
    <text evidence="9">Catalyzes the first step in the biosynthesis of ornithine lipids, which are phosphorus-free membrane lipids. Catalyzes the 3-hydroxyacyl-acyl carrier protein-dependent acylation of ornithine to form lyso-ornithine lipid (LOL).</text>
</comment>
<evidence type="ECO:0000313" key="11">
    <source>
        <dbReference type="EMBL" id="GGG59468.1"/>
    </source>
</evidence>
<dbReference type="SUPFAM" id="SSF55729">
    <property type="entry name" value="Acyl-CoA N-acyltransferases (Nat)"/>
    <property type="match status" value="1"/>
</dbReference>
<evidence type="ECO:0000256" key="3">
    <source>
        <dbReference type="ARBA" id="ARBA00022679"/>
    </source>
</evidence>
<dbReference type="Pfam" id="PF13444">
    <property type="entry name" value="Acetyltransf_5"/>
    <property type="match status" value="1"/>
</dbReference>
<keyword evidence="12" id="KW-1185">Reference proteome</keyword>
<gene>
    <name evidence="11" type="ORF">GCM10011415_01660</name>
</gene>
<evidence type="ECO:0000256" key="6">
    <source>
        <dbReference type="ARBA" id="ARBA00038095"/>
    </source>
</evidence>
<dbReference type="RefSeq" id="WP_188787899.1">
    <property type="nucleotide sequence ID" value="NZ_BMJV01000001.1"/>
</dbReference>
<organism evidence="11 12">
    <name type="scientific">Salipiger pallidus</name>
    <dbReference type="NCBI Taxonomy" id="1775170"/>
    <lineage>
        <taxon>Bacteria</taxon>
        <taxon>Pseudomonadati</taxon>
        <taxon>Pseudomonadota</taxon>
        <taxon>Alphaproteobacteria</taxon>
        <taxon>Rhodobacterales</taxon>
        <taxon>Roseobacteraceae</taxon>
        <taxon>Salipiger</taxon>
    </lineage>
</organism>
<evidence type="ECO:0000256" key="1">
    <source>
        <dbReference type="ARBA" id="ARBA00005189"/>
    </source>
</evidence>
<evidence type="ECO:0000256" key="8">
    <source>
        <dbReference type="ARBA" id="ARBA00039866"/>
    </source>
</evidence>
<dbReference type="GO" id="GO:0006629">
    <property type="term" value="P:lipid metabolic process"/>
    <property type="evidence" value="ECO:0007669"/>
    <property type="project" value="UniProtKB-KW"/>
</dbReference>
<protein>
    <recommendedName>
        <fullName evidence="8">L-ornithine N(alpha)-acyltransferase</fullName>
        <ecNumber evidence="7">2.3.2.30</ecNumber>
    </recommendedName>
</protein>
<keyword evidence="5 11" id="KW-0012">Acyltransferase</keyword>
<evidence type="ECO:0000256" key="9">
    <source>
        <dbReference type="ARBA" id="ARBA00045724"/>
    </source>
</evidence>
<accession>A0A8J3EEN0</accession>
<dbReference type="GO" id="GO:0043810">
    <property type="term" value="F:ornithine-acyl [acyl carrier protein] N-acyltransferase activity"/>
    <property type="evidence" value="ECO:0007669"/>
    <property type="project" value="UniProtKB-EC"/>
</dbReference>
<comment type="caution">
    <text evidence="11">The sequence shown here is derived from an EMBL/GenBank/DDBJ whole genome shotgun (WGS) entry which is preliminary data.</text>
</comment>
<evidence type="ECO:0000256" key="2">
    <source>
        <dbReference type="ARBA" id="ARBA00022516"/>
    </source>
</evidence>
<reference evidence="11" key="2">
    <citation type="submission" date="2020-09" db="EMBL/GenBank/DDBJ databases">
        <authorList>
            <person name="Sun Q."/>
            <person name="Zhou Y."/>
        </authorList>
    </citation>
    <scope>NUCLEOTIDE SEQUENCE</scope>
    <source>
        <strain evidence="11">CGMCC 1.15762</strain>
    </source>
</reference>
<evidence type="ECO:0000313" key="12">
    <source>
        <dbReference type="Proteomes" id="UP000617145"/>
    </source>
</evidence>
<evidence type="ECO:0000256" key="10">
    <source>
        <dbReference type="ARBA" id="ARBA00047785"/>
    </source>
</evidence>
<dbReference type="PANTHER" id="PTHR37323:SF1">
    <property type="entry name" value="L-ORNITHINE N(ALPHA)-ACYLTRANSFERASE"/>
    <property type="match status" value="1"/>
</dbReference>
<evidence type="ECO:0000256" key="5">
    <source>
        <dbReference type="ARBA" id="ARBA00023315"/>
    </source>
</evidence>
<reference evidence="11" key="1">
    <citation type="journal article" date="2014" name="Int. J. Syst. Evol. Microbiol.">
        <title>Complete genome sequence of Corynebacterium casei LMG S-19264T (=DSM 44701T), isolated from a smear-ripened cheese.</title>
        <authorList>
            <consortium name="US DOE Joint Genome Institute (JGI-PGF)"/>
            <person name="Walter F."/>
            <person name="Albersmeier A."/>
            <person name="Kalinowski J."/>
            <person name="Ruckert C."/>
        </authorList>
    </citation>
    <scope>NUCLEOTIDE SEQUENCE</scope>
    <source>
        <strain evidence="11">CGMCC 1.15762</strain>
    </source>
</reference>
<dbReference type="EMBL" id="BMJV01000001">
    <property type="protein sequence ID" value="GGG59468.1"/>
    <property type="molecule type" value="Genomic_DNA"/>
</dbReference>
<dbReference type="PANTHER" id="PTHR37323">
    <property type="entry name" value="GCN5-RELATED N-ACETYLTRANSFERASE"/>
    <property type="match status" value="1"/>
</dbReference>
<comment type="similarity">
    <text evidence="6">Belongs to the acetyltransferase family. OlsB subfamily.</text>
</comment>
<comment type="pathway">
    <text evidence="1">Lipid metabolism.</text>
</comment>
<sequence>MALDDRNFTVRLARDTQDITAAQRLRYEVFVRELGGSGTLVDHDARLERDRFDPFFDHLILADESRGGVVVGVYRLLRDDQARAAGQFYSEDEYDLEPLRASGRRLLELGRSCLHPDYRGGTAMMHLWNALAEYVAEHGIEILFGTASFHGTDVARLAEPLSLLHHRHLAVPELRVRSRRYQRMDLVREAEIDRRRAMLEVPSLIKGYLRLGGAVGDGAFVDEAFNTTDICLIMDTAHLNAKAAGIYTKGRG</sequence>
<dbReference type="EC" id="2.3.2.30" evidence="7"/>
<keyword evidence="4" id="KW-0443">Lipid metabolism</keyword>
<dbReference type="Proteomes" id="UP000617145">
    <property type="component" value="Unassembled WGS sequence"/>
</dbReference>
<comment type="catalytic activity">
    <reaction evidence="10">
        <text>a (3R)-hydroxyacyl-[ACP] + L-ornithine = a lyso-ornithine lipid + holo-[ACP] + H(+)</text>
        <dbReference type="Rhea" id="RHEA:20633"/>
        <dbReference type="Rhea" id="RHEA-COMP:9685"/>
        <dbReference type="Rhea" id="RHEA-COMP:9945"/>
        <dbReference type="ChEBI" id="CHEBI:15378"/>
        <dbReference type="ChEBI" id="CHEBI:46911"/>
        <dbReference type="ChEBI" id="CHEBI:64479"/>
        <dbReference type="ChEBI" id="CHEBI:78827"/>
        <dbReference type="ChEBI" id="CHEBI:138482"/>
        <dbReference type="EC" id="2.3.2.30"/>
    </reaction>
    <physiologicalReaction direction="left-to-right" evidence="10">
        <dbReference type="Rhea" id="RHEA:20634"/>
    </physiologicalReaction>
</comment>